<dbReference type="GO" id="GO:0004842">
    <property type="term" value="F:ubiquitin-protein transferase activity"/>
    <property type="evidence" value="ECO:0007669"/>
    <property type="project" value="InterPro"/>
</dbReference>
<organism evidence="5">
    <name type="scientific">Amphimedon queenslandica</name>
    <name type="common">Sponge</name>
    <dbReference type="NCBI Taxonomy" id="400682"/>
    <lineage>
        <taxon>Eukaryota</taxon>
        <taxon>Metazoa</taxon>
        <taxon>Porifera</taxon>
        <taxon>Demospongiae</taxon>
        <taxon>Heteroscleromorpha</taxon>
        <taxon>Haplosclerida</taxon>
        <taxon>Niphatidae</taxon>
        <taxon>Amphimedon</taxon>
    </lineage>
</organism>
<dbReference type="Pfam" id="PF00632">
    <property type="entry name" value="HECT"/>
    <property type="match status" value="1"/>
</dbReference>
<feature type="domain" description="HECT" evidence="4">
    <location>
        <begin position="351"/>
        <end position="655"/>
    </location>
</feature>
<dbReference type="STRING" id="400682.A0A1X7TUP0"/>
<keyword evidence="1 2" id="KW-0833">Ubl conjugation pathway</keyword>
<dbReference type="Gene3D" id="3.30.2160.10">
    <property type="entry name" value="Hect, E3 ligase catalytic domain"/>
    <property type="match status" value="1"/>
</dbReference>
<dbReference type="Gene3D" id="3.90.1750.10">
    <property type="entry name" value="Hect, E3 ligase catalytic domains"/>
    <property type="match status" value="1"/>
</dbReference>
<evidence type="ECO:0000256" key="2">
    <source>
        <dbReference type="PROSITE-ProRule" id="PRU00104"/>
    </source>
</evidence>
<proteinExistence type="predicted"/>
<reference evidence="5" key="1">
    <citation type="submission" date="2017-05" db="UniProtKB">
        <authorList>
            <consortium name="EnsemblMetazoa"/>
        </authorList>
    </citation>
    <scope>IDENTIFICATION</scope>
</reference>
<evidence type="ECO:0000313" key="5">
    <source>
        <dbReference type="EnsemblMetazoa" id="Aqu2.1.18753_001"/>
    </source>
</evidence>
<dbReference type="AlphaFoldDB" id="A0A1X7TUP0"/>
<evidence type="ECO:0000259" key="4">
    <source>
        <dbReference type="PROSITE" id="PS50237"/>
    </source>
</evidence>
<evidence type="ECO:0000256" key="1">
    <source>
        <dbReference type="ARBA" id="ARBA00022786"/>
    </source>
</evidence>
<evidence type="ECO:0000256" key="3">
    <source>
        <dbReference type="SAM" id="MobiDB-lite"/>
    </source>
</evidence>
<feature type="region of interest" description="Disordered" evidence="3">
    <location>
        <begin position="26"/>
        <end position="51"/>
    </location>
</feature>
<dbReference type="Gene3D" id="3.30.2410.10">
    <property type="entry name" value="Hect, E3 ligase catalytic domain"/>
    <property type="match status" value="1"/>
</dbReference>
<dbReference type="InParanoid" id="A0A1X7TUP0"/>
<accession>A0A1X7TUP0</accession>
<dbReference type="EnsemblMetazoa" id="Aqu2.1.18753_001">
    <property type="protein sequence ID" value="Aqu2.1.18753_001"/>
    <property type="gene ID" value="Aqu2.1.18753"/>
</dbReference>
<feature type="active site" description="Glycyl thioester intermediate" evidence="2">
    <location>
        <position position="648"/>
    </location>
</feature>
<dbReference type="OrthoDB" id="5948939at2759"/>
<feature type="compositionally biased region" description="Low complexity" evidence="3">
    <location>
        <begin position="36"/>
        <end position="51"/>
    </location>
</feature>
<name>A0A1X7TUP0_AMPQE</name>
<protein>
    <recommendedName>
        <fullName evidence="4">HECT domain-containing protein</fullName>
    </recommendedName>
</protein>
<dbReference type="PROSITE" id="PS50237">
    <property type="entry name" value="HECT"/>
    <property type="match status" value="1"/>
</dbReference>
<dbReference type="InterPro" id="IPR000569">
    <property type="entry name" value="HECT_dom"/>
</dbReference>
<dbReference type="InterPro" id="IPR035983">
    <property type="entry name" value="Hect_E3_ubiquitin_ligase"/>
</dbReference>
<dbReference type="SMART" id="SM00119">
    <property type="entry name" value="HECTc"/>
    <property type="match status" value="1"/>
</dbReference>
<dbReference type="SUPFAM" id="SSF56204">
    <property type="entry name" value="Hect, E3 ligase catalytic domain"/>
    <property type="match status" value="1"/>
</dbReference>
<sequence>MASSSSSNDISSDEVDKARKAIEFLSSLQDKLPGPSQANQSSSSSEADQSSSSFTNLESISLQARANTVLSNINRVRSGLQVGKGKGKKRLCAEREEMVKLFPQFKSARDTDKKKPWTHHFVCLAYHDQTSIPTTAWQKSELTSAGLGEQKIVFQDVDCDAVTFKKALLDKFPKLVKEKCLICGIDLPLDDLLRHIEICRSKSGKNDLDEFDEEASIKCQEEGTREVIHLSSGEDTPKDNPSYSPNFLSDNLDYSPIPLSYDVYAPIAPPYSPIPHNFESHVSDASSSPDLPPVTFLNNSGRSKEKEEVTDLKSCIKQLQSINKTLTAPHLYLEFRRDFILTDALKHSTKPKFDPKNQLKVTFVGEAGEDIGGLRREFWRLFVSSAAQEYFIGEASCKTFQPNVQALQDEVYERLGEWIAMSVVQDGFGFPMLAPSIYEYMVTGTCTCTNIPVQDIPEPRVSSLVLMICSAETVEELKSIFDDDTYANALFETGYKKPISSLTLHNKEELTNVISTYHTLIKVKAQIDQFVKGLESLNIHSYMVKFPAIMKTLFVKENEKLTAEYVKGLIKVKFSDKESLLRQKEEATYMHFVDFLDECEEGSIDVTLDDVLIFLTGSDREPPLGFSRTPEVTFLHDASRTMALASTCTLELKLPTCHNEYSSFCSSMKWSFKGHGGFHVV</sequence>